<dbReference type="RefSeq" id="WP_024007392.1">
    <property type="nucleotide sequence ID" value="NZ_KI650983.1"/>
</dbReference>
<evidence type="ECO:0000256" key="11">
    <source>
        <dbReference type="ARBA" id="ARBA00023136"/>
    </source>
</evidence>
<evidence type="ECO:0000313" key="19">
    <source>
        <dbReference type="Proteomes" id="UP000018733"/>
    </source>
</evidence>
<sequence>MMLSVASPAVSPPERLPKTLILSAILLAFADGPARAQEGAAQRPVELPSIVATREADSGVTETTRSYTTGAMSTATGLSLSIRDTPQSVSVVTRQMMDDRGMQTTVDALQGAPGITIERRDSNRHSVSARGFDVDNYQLDGMTYPLLIPWTFGETNLDLAVFDRLEVVRGATGLMTGAGNPSAAINYVRKRPLREFSASAGLGVGRWDLRRGFADISTPITKDGRIRGRIIGAYSKSNSYTNLQNTTTRTLYGVISADLAPGTELTGGVSYQSSDFKGFGSASPLFFSDGTPTDFSRSVSNNSKWGRATNNTTTGFLDLSHQFANAWKFRLAYSQSYTDALLKYVYRYGFPDRHTGLGMDHYFTRYKGNVRRQIVNVSLSGPFELFGREHEFSLGWMWSRDRLTMPEYAPLIPDLAIGNFYEPGATPEPDWSSKPAPGDKLYNRQSGAYAVGRFSLTDKLRLIVGGRISNWETDQNYFGRERHYRHRNEFVPYAGLLFDLNDVYTAYASYTEIFKPQNNRDENGKILPPITGKSYELGLKAAWLGGRLNGAVALFQTRQDNLAQASGKNIIGAPPNTQAYRAVPGAKVQGIELEASGELLPGWNLAGSFTRYIAKDAQGQPVNTDKPRSTFKLYTTYRLPGKLNRLTLGGGVDWQSRIYNNAKAPGKRTVQVQQGSYALVNVMAQYAFNDRLSATLNVNNLFDKKYYSQIVFHNHGWYGEPRNVMLSLQAKY</sequence>
<comment type="subcellular location">
    <subcellularLocation>
        <location evidence="1 14">Cell outer membrane</location>
        <topology evidence="1 14">Multi-pass membrane protein</topology>
    </subcellularLocation>
</comment>
<evidence type="ECO:0000259" key="17">
    <source>
        <dbReference type="Pfam" id="PF07715"/>
    </source>
</evidence>
<keyword evidence="6 14" id="KW-0812">Transmembrane</keyword>
<dbReference type="eggNOG" id="COG4773">
    <property type="taxonomic scope" value="Bacteria"/>
</dbReference>
<keyword evidence="3 14" id="KW-0813">Transport</keyword>
<dbReference type="GO" id="GO:0009279">
    <property type="term" value="C:cell outer membrane"/>
    <property type="evidence" value="ECO:0007669"/>
    <property type="project" value="UniProtKB-SubCell"/>
</dbReference>
<keyword evidence="13 14" id="KW-0998">Cell outer membrane</keyword>
<keyword evidence="11 14" id="KW-0472">Membrane</keyword>
<reference evidence="18 19" key="1">
    <citation type="journal article" date="2014" name="Genome Announc.">
        <title>Draft Genome Sequence of Advenella kashmirensis Strain W13003, a Polycyclic Aromatic Hydrocarbon-Degrading Bacterium.</title>
        <authorList>
            <person name="Wang X."/>
            <person name="Jin D."/>
            <person name="Zhou L."/>
            <person name="Wu L."/>
            <person name="An W."/>
            <person name="Zhao L."/>
        </authorList>
    </citation>
    <scope>NUCLEOTIDE SEQUENCE [LARGE SCALE GENOMIC DNA]</scope>
    <source>
        <strain evidence="18 19">W13003</strain>
    </source>
</reference>
<gene>
    <name evidence="18" type="ORF">W822_22435</name>
</gene>
<evidence type="ECO:0000256" key="15">
    <source>
        <dbReference type="RuleBase" id="RU003357"/>
    </source>
</evidence>
<organism evidence="18 19">
    <name type="scientific">Advenella kashmirensis W13003</name>
    <dbReference type="NCBI Taxonomy" id="1424334"/>
    <lineage>
        <taxon>Bacteria</taxon>
        <taxon>Pseudomonadati</taxon>
        <taxon>Pseudomonadota</taxon>
        <taxon>Betaproteobacteria</taxon>
        <taxon>Burkholderiales</taxon>
        <taxon>Alcaligenaceae</taxon>
    </lineage>
</organism>
<evidence type="ECO:0000256" key="4">
    <source>
        <dbReference type="ARBA" id="ARBA00022452"/>
    </source>
</evidence>
<dbReference type="NCBIfam" id="TIGR01783">
    <property type="entry name" value="TonB-siderophor"/>
    <property type="match status" value="1"/>
</dbReference>
<keyword evidence="7" id="KW-0732">Signal</keyword>
<evidence type="ECO:0000256" key="2">
    <source>
        <dbReference type="ARBA" id="ARBA00009810"/>
    </source>
</evidence>
<dbReference type="Proteomes" id="UP000018733">
    <property type="component" value="Unassembled WGS sequence"/>
</dbReference>
<dbReference type="Pfam" id="PF07715">
    <property type="entry name" value="Plug"/>
    <property type="match status" value="1"/>
</dbReference>
<dbReference type="SUPFAM" id="SSF56935">
    <property type="entry name" value="Porins"/>
    <property type="match status" value="1"/>
</dbReference>
<dbReference type="InterPro" id="IPR000531">
    <property type="entry name" value="Beta-barrel_TonB"/>
</dbReference>
<dbReference type="PANTHER" id="PTHR32552:SF74">
    <property type="entry name" value="HYDROXAMATE SIDEROPHORE RECEPTOR FHUE"/>
    <property type="match status" value="1"/>
</dbReference>
<dbReference type="InterPro" id="IPR037066">
    <property type="entry name" value="Plug_dom_sf"/>
</dbReference>
<protein>
    <submittedName>
        <fullName evidence="18">TonB-denpendent receptor</fullName>
    </submittedName>
</protein>
<accession>V8QMG6</accession>
<dbReference type="PATRIC" id="fig|1424334.3.peg.4499"/>
<dbReference type="EMBL" id="AYXT01000014">
    <property type="protein sequence ID" value="ETF00508.1"/>
    <property type="molecule type" value="Genomic_DNA"/>
</dbReference>
<dbReference type="Pfam" id="PF00593">
    <property type="entry name" value="TonB_dep_Rec_b-barrel"/>
    <property type="match status" value="1"/>
</dbReference>
<dbReference type="CDD" id="cd01347">
    <property type="entry name" value="ligand_gated_channel"/>
    <property type="match status" value="1"/>
</dbReference>
<dbReference type="PROSITE" id="PS52016">
    <property type="entry name" value="TONB_DEPENDENT_REC_3"/>
    <property type="match status" value="1"/>
</dbReference>
<dbReference type="STRING" id="1424334.W822_22435"/>
<keyword evidence="9" id="KW-0406">Ion transport</keyword>
<dbReference type="Gene3D" id="2.40.170.20">
    <property type="entry name" value="TonB-dependent receptor, beta-barrel domain"/>
    <property type="match status" value="1"/>
</dbReference>
<evidence type="ECO:0000256" key="7">
    <source>
        <dbReference type="ARBA" id="ARBA00022729"/>
    </source>
</evidence>
<name>V8QMG6_9BURK</name>
<evidence type="ECO:0000256" key="1">
    <source>
        <dbReference type="ARBA" id="ARBA00004571"/>
    </source>
</evidence>
<dbReference type="HOGENOM" id="CLU_008287_9_3_4"/>
<evidence type="ECO:0000256" key="13">
    <source>
        <dbReference type="ARBA" id="ARBA00023237"/>
    </source>
</evidence>
<proteinExistence type="inferred from homology"/>
<evidence type="ECO:0000256" key="5">
    <source>
        <dbReference type="ARBA" id="ARBA00022496"/>
    </source>
</evidence>
<evidence type="ECO:0000313" key="18">
    <source>
        <dbReference type="EMBL" id="ETF00508.1"/>
    </source>
</evidence>
<feature type="domain" description="TonB-dependent receptor-like beta-barrel" evidence="16">
    <location>
        <begin position="272"/>
        <end position="701"/>
    </location>
</feature>
<comment type="caution">
    <text evidence="18">The sequence shown here is derived from an EMBL/GenBank/DDBJ whole genome shotgun (WGS) entry which is preliminary data.</text>
</comment>
<dbReference type="GO" id="GO:0038023">
    <property type="term" value="F:signaling receptor activity"/>
    <property type="evidence" value="ECO:0007669"/>
    <property type="project" value="InterPro"/>
</dbReference>
<dbReference type="InterPro" id="IPR039426">
    <property type="entry name" value="TonB-dep_rcpt-like"/>
</dbReference>
<keyword evidence="5" id="KW-0410">Iron transport</keyword>
<keyword evidence="8" id="KW-0408">Iron</keyword>
<dbReference type="AlphaFoldDB" id="V8QMG6"/>
<dbReference type="GO" id="GO:0015344">
    <property type="term" value="F:siderophore uptake transmembrane transporter activity"/>
    <property type="evidence" value="ECO:0007669"/>
    <property type="project" value="TreeGrafter"/>
</dbReference>
<dbReference type="GO" id="GO:0015891">
    <property type="term" value="P:siderophore transport"/>
    <property type="evidence" value="ECO:0007669"/>
    <property type="project" value="InterPro"/>
</dbReference>
<dbReference type="Gene3D" id="2.170.130.10">
    <property type="entry name" value="TonB-dependent receptor, plug domain"/>
    <property type="match status" value="1"/>
</dbReference>
<evidence type="ECO:0000256" key="6">
    <source>
        <dbReference type="ARBA" id="ARBA00022692"/>
    </source>
</evidence>
<feature type="domain" description="TonB-dependent receptor plug" evidence="17">
    <location>
        <begin position="82"/>
        <end position="182"/>
    </location>
</feature>
<dbReference type="InterPro" id="IPR036942">
    <property type="entry name" value="Beta-barrel_TonB_sf"/>
</dbReference>
<evidence type="ECO:0000259" key="16">
    <source>
        <dbReference type="Pfam" id="PF00593"/>
    </source>
</evidence>
<dbReference type="FunFam" id="2.170.130.10:FF:000010">
    <property type="entry name" value="Ferripyoverdine receptor"/>
    <property type="match status" value="1"/>
</dbReference>
<keyword evidence="10 15" id="KW-0798">TonB box</keyword>
<comment type="similarity">
    <text evidence="2 14 15">Belongs to the TonB-dependent receptor family.</text>
</comment>
<evidence type="ECO:0000256" key="3">
    <source>
        <dbReference type="ARBA" id="ARBA00022448"/>
    </source>
</evidence>
<evidence type="ECO:0000256" key="14">
    <source>
        <dbReference type="PROSITE-ProRule" id="PRU01360"/>
    </source>
</evidence>
<keyword evidence="19" id="KW-1185">Reference proteome</keyword>
<dbReference type="InterPro" id="IPR010105">
    <property type="entry name" value="TonB_sidphr_rcpt"/>
</dbReference>
<evidence type="ECO:0000256" key="12">
    <source>
        <dbReference type="ARBA" id="ARBA00023170"/>
    </source>
</evidence>
<evidence type="ECO:0000256" key="9">
    <source>
        <dbReference type="ARBA" id="ARBA00023065"/>
    </source>
</evidence>
<keyword evidence="4 14" id="KW-1134">Transmembrane beta strand</keyword>
<evidence type="ECO:0000256" key="10">
    <source>
        <dbReference type="ARBA" id="ARBA00023077"/>
    </source>
</evidence>
<evidence type="ECO:0000256" key="8">
    <source>
        <dbReference type="ARBA" id="ARBA00023004"/>
    </source>
</evidence>
<keyword evidence="12 18" id="KW-0675">Receptor</keyword>
<dbReference type="PANTHER" id="PTHR32552">
    <property type="entry name" value="FERRICHROME IRON RECEPTOR-RELATED"/>
    <property type="match status" value="1"/>
</dbReference>
<dbReference type="InterPro" id="IPR012910">
    <property type="entry name" value="Plug_dom"/>
</dbReference>